<dbReference type="InterPro" id="IPR024737">
    <property type="entry name" value="Get5_N"/>
</dbReference>
<evidence type="ECO:0000313" key="5">
    <source>
        <dbReference type="Proteomes" id="UP000019473"/>
    </source>
</evidence>
<feature type="compositionally biased region" description="Pro residues" evidence="1">
    <location>
        <begin position="44"/>
        <end position="53"/>
    </location>
</feature>
<evidence type="ECO:0000313" key="4">
    <source>
        <dbReference type="EMBL" id="EXJ60596.1"/>
    </source>
</evidence>
<accession>W9W7T8</accession>
<evidence type="ECO:0000256" key="1">
    <source>
        <dbReference type="SAM" id="MobiDB-lite"/>
    </source>
</evidence>
<reference evidence="4 5" key="1">
    <citation type="submission" date="2013-03" db="EMBL/GenBank/DDBJ databases">
        <title>The Genome Sequence of Cladophialophora yegresii CBS 114405.</title>
        <authorList>
            <consortium name="The Broad Institute Genomics Platform"/>
            <person name="Cuomo C."/>
            <person name="de Hoog S."/>
            <person name="Gorbushina A."/>
            <person name="Walker B."/>
            <person name="Young S.K."/>
            <person name="Zeng Q."/>
            <person name="Gargeya S."/>
            <person name="Fitzgerald M."/>
            <person name="Haas B."/>
            <person name="Abouelleil A."/>
            <person name="Allen A.W."/>
            <person name="Alvarado L."/>
            <person name="Arachchi H.M."/>
            <person name="Berlin A.M."/>
            <person name="Chapman S.B."/>
            <person name="Gainer-Dewar J."/>
            <person name="Goldberg J."/>
            <person name="Griggs A."/>
            <person name="Gujja S."/>
            <person name="Hansen M."/>
            <person name="Howarth C."/>
            <person name="Imamovic A."/>
            <person name="Ireland A."/>
            <person name="Larimer J."/>
            <person name="McCowan C."/>
            <person name="Murphy C."/>
            <person name="Pearson M."/>
            <person name="Poon T.W."/>
            <person name="Priest M."/>
            <person name="Roberts A."/>
            <person name="Saif S."/>
            <person name="Shea T."/>
            <person name="Sisk P."/>
            <person name="Sykes S."/>
            <person name="Wortman J."/>
            <person name="Nusbaum C."/>
            <person name="Birren B."/>
        </authorList>
    </citation>
    <scope>NUCLEOTIDE SEQUENCE [LARGE SCALE GENOMIC DNA]</scope>
    <source>
        <strain evidence="4 5">CBS 114405</strain>
    </source>
</reference>
<gene>
    <name evidence="4" type="ORF">A1O7_04749</name>
</gene>
<dbReference type="EMBL" id="AMGW01000003">
    <property type="protein sequence ID" value="EXJ60596.1"/>
    <property type="molecule type" value="Genomic_DNA"/>
</dbReference>
<dbReference type="Pfam" id="PF17183">
    <property type="entry name" value="Get5_C"/>
    <property type="match status" value="1"/>
</dbReference>
<proteinExistence type="predicted"/>
<evidence type="ECO:0008006" key="6">
    <source>
        <dbReference type="Google" id="ProtNLM"/>
    </source>
</evidence>
<dbReference type="RefSeq" id="XP_007756949.1">
    <property type="nucleotide sequence ID" value="XM_007758759.1"/>
</dbReference>
<feature type="region of interest" description="Disordered" evidence="1">
    <location>
        <begin position="40"/>
        <end position="68"/>
    </location>
</feature>
<evidence type="ECO:0000259" key="2">
    <source>
        <dbReference type="Pfam" id="PF12754"/>
    </source>
</evidence>
<feature type="region of interest" description="Disordered" evidence="1">
    <location>
        <begin position="159"/>
        <end position="214"/>
    </location>
</feature>
<comment type="caution">
    <text evidence="4">The sequence shown here is derived from an EMBL/GenBank/DDBJ whole genome shotgun (WGS) entry which is preliminary data.</text>
</comment>
<dbReference type="InterPro" id="IPR049256">
    <property type="entry name" value="Get5_C"/>
</dbReference>
<dbReference type="eggNOG" id="ENOG502S36W">
    <property type="taxonomic scope" value="Eukaryota"/>
</dbReference>
<dbReference type="GeneID" id="19179334"/>
<dbReference type="Proteomes" id="UP000019473">
    <property type="component" value="Unassembled WGS sequence"/>
</dbReference>
<evidence type="ECO:0000259" key="3">
    <source>
        <dbReference type="Pfam" id="PF17183"/>
    </source>
</evidence>
<dbReference type="Pfam" id="PF12754">
    <property type="entry name" value="Get5_N"/>
    <property type="match status" value="1"/>
</dbReference>
<organism evidence="4 5">
    <name type="scientific">Cladophialophora yegresii CBS 114405</name>
    <dbReference type="NCBI Taxonomy" id="1182544"/>
    <lineage>
        <taxon>Eukaryota</taxon>
        <taxon>Fungi</taxon>
        <taxon>Dikarya</taxon>
        <taxon>Ascomycota</taxon>
        <taxon>Pezizomycotina</taxon>
        <taxon>Eurotiomycetes</taxon>
        <taxon>Chaetothyriomycetidae</taxon>
        <taxon>Chaetothyriales</taxon>
        <taxon>Herpotrichiellaceae</taxon>
        <taxon>Cladophialophora</taxon>
    </lineage>
</organism>
<feature type="compositionally biased region" description="Low complexity" evidence="1">
    <location>
        <begin position="54"/>
        <end position="68"/>
    </location>
</feature>
<dbReference type="AlphaFoldDB" id="W9W7T8"/>
<feature type="domain" description="Get5 C-terminal" evidence="3">
    <location>
        <begin position="208"/>
        <end position="257"/>
    </location>
</feature>
<sequence>MGDLQFAKQFLTSLDNKPSKYQPDHVFDPKTFQMRVPYVLPKLSTPPHPPPPRSTATTGPAPGAEPATPTVTLVLKSARNPNMTLTLPSIEPTSTTLQAIKEQIQSYLGGPSVVAIEKIKLLWNKKPIPASKGTIREALDGSDLVAKGGEVEIGVMVMGGAPDPPPQAQPPAQEAGKGTVTTNAAPATDKTAGGEPTPMEGIESTKEPVQPGEISGEDVLEMSEFWTDLQGFLEQRIRSSDEAAKLRTVFERAWRSSRAAP</sequence>
<dbReference type="VEuPathDB" id="FungiDB:A1O7_04749"/>
<dbReference type="OrthoDB" id="5366541at2759"/>
<dbReference type="HOGENOM" id="CLU_075131_0_0_1"/>
<name>W9W7T8_9EURO</name>
<keyword evidence="5" id="KW-1185">Reference proteome</keyword>
<protein>
    <recommendedName>
        <fullName evidence="6">Ubiquitin-like domain-containing protein</fullName>
    </recommendedName>
</protein>
<feature type="domain" description="Get5 N-terminal" evidence="2">
    <location>
        <begin position="6"/>
        <end position="160"/>
    </location>
</feature>
<dbReference type="Gene3D" id="1.10.286.70">
    <property type="entry name" value="Get5 dimerization domain"/>
    <property type="match status" value="1"/>
</dbReference>